<dbReference type="PANTHER" id="PTHR47331:SF1">
    <property type="entry name" value="GAG-LIKE PROTEIN"/>
    <property type="match status" value="1"/>
</dbReference>
<dbReference type="Gene3D" id="4.10.60.10">
    <property type="entry name" value="Zinc finger, CCHC-type"/>
    <property type="match status" value="1"/>
</dbReference>
<reference evidence="4 5" key="1">
    <citation type="submission" date="2020-08" db="EMBL/GenBank/DDBJ databases">
        <authorList>
            <person name="Koutsovoulos G."/>
            <person name="Danchin GJ E."/>
        </authorList>
    </citation>
    <scope>NUCLEOTIDE SEQUENCE [LARGE SCALE GENOMIC DNA]</scope>
</reference>
<dbReference type="Gene3D" id="3.10.10.10">
    <property type="entry name" value="HIV Type 1 Reverse Transcriptase, subunit A, domain 1"/>
    <property type="match status" value="1"/>
</dbReference>
<dbReference type="SUPFAM" id="SSF56672">
    <property type="entry name" value="DNA/RNA polymerases"/>
    <property type="match status" value="1"/>
</dbReference>
<dbReference type="Proteomes" id="UP000580250">
    <property type="component" value="Unassembled WGS sequence"/>
</dbReference>
<dbReference type="PROSITE" id="PS50994">
    <property type="entry name" value="INTEGRASE"/>
    <property type="match status" value="1"/>
</dbReference>
<name>A0A6V7W0D8_MELEN</name>
<dbReference type="InterPro" id="IPR008042">
    <property type="entry name" value="Retrotrans_Pao"/>
</dbReference>
<dbReference type="InterPro" id="IPR043502">
    <property type="entry name" value="DNA/RNA_pol_sf"/>
</dbReference>
<dbReference type="GO" id="GO:0008270">
    <property type="term" value="F:zinc ion binding"/>
    <property type="evidence" value="ECO:0007669"/>
    <property type="project" value="InterPro"/>
</dbReference>
<evidence type="ECO:0000313" key="4">
    <source>
        <dbReference type="EMBL" id="CAD2180542.1"/>
    </source>
</evidence>
<proteinExistence type="predicted"/>
<dbReference type="Pfam" id="PF07245">
    <property type="entry name" value="Phlebovirus_G2"/>
    <property type="match status" value="1"/>
</dbReference>
<feature type="transmembrane region" description="Helical" evidence="2">
    <location>
        <begin position="2852"/>
        <end position="2874"/>
    </location>
</feature>
<dbReference type="InterPro" id="IPR043128">
    <property type="entry name" value="Rev_trsase/Diguanyl_cyclase"/>
</dbReference>
<dbReference type="GO" id="GO:0042575">
    <property type="term" value="C:DNA polymerase complex"/>
    <property type="evidence" value="ECO:0007669"/>
    <property type="project" value="UniProtKB-ARBA"/>
</dbReference>
<keyword evidence="2" id="KW-0472">Membrane</keyword>
<dbReference type="InterPro" id="IPR000477">
    <property type="entry name" value="RT_dom"/>
</dbReference>
<dbReference type="SUPFAM" id="SSF53098">
    <property type="entry name" value="Ribonuclease H-like"/>
    <property type="match status" value="1"/>
</dbReference>
<dbReference type="PANTHER" id="PTHR47331">
    <property type="entry name" value="PHD-TYPE DOMAIN-CONTAINING PROTEIN"/>
    <property type="match status" value="1"/>
</dbReference>
<dbReference type="Pfam" id="PF18701">
    <property type="entry name" value="DUF5641"/>
    <property type="match status" value="1"/>
</dbReference>
<feature type="domain" description="Integrase catalytic" evidence="3">
    <location>
        <begin position="1439"/>
        <end position="1618"/>
    </location>
</feature>
<evidence type="ECO:0000256" key="1">
    <source>
        <dbReference type="SAM" id="Coils"/>
    </source>
</evidence>
<dbReference type="Gene3D" id="3.30.420.10">
    <property type="entry name" value="Ribonuclease H-like superfamily/Ribonuclease H"/>
    <property type="match status" value="2"/>
</dbReference>
<dbReference type="InterPro" id="IPR005312">
    <property type="entry name" value="DUF1759"/>
</dbReference>
<dbReference type="Pfam" id="PF05380">
    <property type="entry name" value="Peptidase_A17"/>
    <property type="match status" value="1"/>
</dbReference>
<dbReference type="GO" id="GO:0003676">
    <property type="term" value="F:nucleic acid binding"/>
    <property type="evidence" value="ECO:0007669"/>
    <property type="project" value="InterPro"/>
</dbReference>
<comment type="caution">
    <text evidence="4">The sequence shown here is derived from an EMBL/GenBank/DDBJ whole genome shotgun (WGS) entry which is preliminary data.</text>
</comment>
<dbReference type="SUPFAM" id="SSF57756">
    <property type="entry name" value="Retrovirus zinc finger-like domains"/>
    <property type="match status" value="1"/>
</dbReference>
<dbReference type="InterPro" id="IPR036875">
    <property type="entry name" value="Znf_CCHC_sf"/>
</dbReference>
<dbReference type="EMBL" id="CAJEWN010000373">
    <property type="protein sequence ID" value="CAD2180542.1"/>
    <property type="molecule type" value="Genomic_DNA"/>
</dbReference>
<feature type="coiled-coil region" evidence="1">
    <location>
        <begin position="1749"/>
        <end position="1806"/>
    </location>
</feature>
<dbReference type="InterPro" id="IPR012337">
    <property type="entry name" value="RNaseH-like_sf"/>
</dbReference>
<dbReference type="Gene3D" id="2.60.40.3770">
    <property type="match status" value="1"/>
</dbReference>
<dbReference type="InterPro" id="IPR001878">
    <property type="entry name" value="Znf_CCHC"/>
</dbReference>
<feature type="coiled-coil region" evidence="1">
    <location>
        <begin position="1861"/>
        <end position="1940"/>
    </location>
</feature>
<protein>
    <recommendedName>
        <fullName evidence="3">Integrase catalytic domain-containing protein</fullName>
    </recommendedName>
</protein>
<feature type="transmembrane region" description="Helical" evidence="2">
    <location>
        <begin position="2304"/>
        <end position="2336"/>
    </location>
</feature>
<keyword evidence="2" id="KW-0812">Transmembrane</keyword>
<organism evidence="4 5">
    <name type="scientific">Meloidogyne enterolobii</name>
    <name type="common">Root-knot nematode worm</name>
    <name type="synonym">Meloidogyne mayaguensis</name>
    <dbReference type="NCBI Taxonomy" id="390850"/>
    <lineage>
        <taxon>Eukaryota</taxon>
        <taxon>Metazoa</taxon>
        <taxon>Ecdysozoa</taxon>
        <taxon>Nematoda</taxon>
        <taxon>Chromadorea</taxon>
        <taxon>Rhabditida</taxon>
        <taxon>Tylenchina</taxon>
        <taxon>Tylenchomorpha</taxon>
        <taxon>Tylenchoidea</taxon>
        <taxon>Meloidogynidae</taxon>
        <taxon>Meloidogyninae</taxon>
        <taxon>Meloidogyne</taxon>
    </lineage>
</organism>
<dbReference type="Gene3D" id="3.30.70.270">
    <property type="match status" value="1"/>
</dbReference>
<evidence type="ECO:0000256" key="2">
    <source>
        <dbReference type="SAM" id="Phobius"/>
    </source>
</evidence>
<sequence>MSGVIQEAINGLKERLVRYNTAATDADFRIAADLGMEEKILTAKRMIKYITLTKKKISNLLNDLDGQTVNYVNLFPTLDREEKIEEKNEYKNFANGPEGYLTIMEEAREIIEALNENEYILEEILNNNTGQAQRQANEMNVKLPEIKLPEFSGDTKNWQSFFEEFKAAVDEQPIPDKRKMQYLKSALRNEALEIVEPYPLEAGNYKLVLDLLKNRFGDKITIRSSLHSELRKLPRANQFVPEIRKTLRKIEAIINQLKLMGENTEHQQLVLEVESKMPKKILTEIFKRKRTDPLWSLEKLLKFLDEYLKLEEDVHMLHKDFGSELNERPYQKKDNREPEKYKNREPEKYNNREIYKKFKGTAMYAFQKEQKHACKFCSLSHWEDKCEKYKTKEERIKRIKELKICFKCLRNNHRSIDCKANTFCYNCKKNGHISVFCHNLYTKGQQKPNPMKNFEKFGNDFNKRKQMCLAVKENSENSENENDILIQNFANKKEIKEKDNEKTLLQVAQVKIKNPIKKKFLNVEAFFDSGCEITLLHNSTASKLGLKPIGHKEFRGIGLFNKTITVNAPIYIIDLICLNNDKINMVVRGTNDMVEYLEKIKINNRIDQMSKINIGQIETVKPEILIGADYYGLIFGNKQLKSGFLTVDTKIGNIIYGKGKISKGSENPKICQMVNTDLWWELEGLGIDIKKETEEDKFAIEHFKSNIKRENNGRYIVSWPIKENQTLADNFWISMKRLQGVWNKLNKNPEILEKYNRLFVEQAQNCIIEKCEKESEIAHYIPHHCVINEEKKKVRIVFDASCRTKDGLSLNQIILRGPVLLPDICGMLLRLRTFKNLIAADVKGAFHQIAINEAQRDLTRFLWINDIKAPPTYENIVKWRFARMPFGVIAAPYLLAAVINYHIENLNSPLSVELKRGIYADNVFLCAENEKEAKQKCQKVSKIFEEAKMNLHEFCSNLNEINKTFGDKEQKNPIKLLGLNWNLEKDTILIELKEIKETKWTKRSVLKSLASSFDPLGFLVPANLPRKLFFQGLWKTDKTWDEEIEKNECEDWNKIKVDYGNFQIRRISVNKQNPTELHIFVDASGKAYAAVAYLRQLEKNGVQTSIIMSKGKLAPIKNKLTIPRLELMASVAGKRMSDFIIKEIDIKFTKIYIWTDSKCVLSWILLSNIEKLPKFVKNRIKILRENKEIEWKYVPTEKNPSDIASRGCTTNELKNYKEWWKGPQFLNESEEKWPQSPELKRNEKEWSKDLEEIKIEMLTKDLINTELRNEWPKLVNISTAFCKAIKNFGSKIKFKTEFGTNLQKIKNKVDLRKMGEILLIIEAQNKYPPTEKEIKELKMKKENYNIWTCPGRLGDINTPTPIFISKEAPLSEKIAFEAHLRTLHSGINQSLIELRQIFWVPSGRQLIKKIINRCLHCKRAKLLPYSIPKMPDLPKERILRSKPFQNTGLDYAGPFEVKNSSGEIVKVWIEIFSCMATRFTHLELVPSLSAKSCIQAMRRFISEYGKPKYLISDNGTQYKLTCKVIQEIEQKTEKEKIHWHFIPSLSPWFGGLYEAMVKIMKNSLKAAIGRKMLNYEELRTILSEIKTIMNKRPLTYVYENFDDAYTVLRPIDLILPSRNEENIEIEISDEKEFLEKETQRETLIKEWQNSNQMLNHFWQKWEKEYLNKLKERADKHNQKLYKKNYLPEIGEIVLIQNKQLPRQAWNLGKIVELIKSKDGLIRIAKVRVKGKIITRAIALLYPMELKAEMTSKIIENEKAKIENNELKNENQKTHKMELRAKKKINYKEIESESEEEKQNIEQVRIAMFRQEMKCSICGRSGHPSQKCWYRRNEFVNQNNQNLNQKEKSPSSKVETDWQESYKILEGKYLTLEEKLNSVENDLSKEKIEKEAIGNELKKQEREILEIKNCLKELTEKEKSKEELNNEIERHKNDLIRIRTEFCTSKKEKEDKGSNQKSKQTNALKILAKSSVTLLTLLIIFLLTFGKVAEVQSIRCAQNENLVLKHLEECKSNGLVIFERKDKSLCWKEIGCNEKNKHIRWPTKNIKYLCDEKCTCPDWAEQCTFFKGQTEVKNVKIKEILENNKPKICSTEENIACAKTFEIKEFNQIELISGEKHLVNELKIELEDAIKEFTCIGKGKEITGSPRYCSKYHCSEKGTRFCFYPRIEKAFFVAPEGRVEIKAWGRVKIKIYGFPKKETSICKGCELKCTKEGIQVKTNEMIGGIEICNEKKCFYRALPEKIENITLSHEIILEKYKTDVQFYKNGELIKRMKIECEKLNICEIMNCIFCFERLMNPHCFPEVSMILFGILVYFCSNLIYICIKIIILVLKVTFWVIKHKIKFIRFIAGKSKRQEEIKNESKPKPTKPLIIKKKRPMKVIVALIFLINLSKCFCLTSLQATEESCVVNKLGERSCSFEKIIVLTFNPEEQQIQVSLNDHTGKILGTLTMEIHKTKAFCNKSLKYFSRFFHIQIESSKRCAETGSCYDLKCSELKSHEKLIEFNATNDYPGITQCVESSGGWFSGCFYTTPACTFYRFYATPVDERILEIFECPKWELGLSMNLTIDTNEGKWESAFNLVPGMASRQSKNKIEITLKSITTPILPVLNKNFVFDGKKAAMLDYEIETQLNKFKCANKYQAGNFNCTVDPLTCSCRPADDNVNCLCTEIIKDEQIFQESNNLPFDHNGILVKVDHGEITAFPDLTSAEVQIKIEGMILKTEISMNTCIVRANLTGCFDCKKGAHVDLECKTDFGSTLANIICPSAKMAIPCRPTIERKILSIHFSTSDIDETCEVFCGSSPTTFQLQGKLAYPEAALNDVIWNEEYGNKTAPHWQLKLPNMDITNLLKLLIFPRYLFLLIISIFLFFLMFYCILPLLTRLLLSCILNTFAARSVGNNVKLQSKYV</sequence>
<dbReference type="InterPro" id="IPR001584">
    <property type="entry name" value="Integrase_cat-core"/>
</dbReference>
<dbReference type="Pfam" id="PF00078">
    <property type="entry name" value="RVT_1"/>
    <property type="match status" value="1"/>
</dbReference>
<keyword evidence="1" id="KW-0175">Coiled coil</keyword>
<evidence type="ECO:0000259" key="3">
    <source>
        <dbReference type="PROSITE" id="PS50994"/>
    </source>
</evidence>
<dbReference type="Pfam" id="PF03564">
    <property type="entry name" value="DUF1759"/>
    <property type="match status" value="1"/>
</dbReference>
<dbReference type="GO" id="GO:0019899">
    <property type="term" value="F:enzyme binding"/>
    <property type="evidence" value="ECO:0007669"/>
    <property type="project" value="UniProtKB-ARBA"/>
</dbReference>
<dbReference type="InterPro" id="IPR036397">
    <property type="entry name" value="RNaseH_sf"/>
</dbReference>
<accession>A0A6V7W0D8</accession>
<dbReference type="Pfam" id="PF17921">
    <property type="entry name" value="Integrase_H2C2"/>
    <property type="match status" value="1"/>
</dbReference>
<feature type="transmembrane region" description="Helical" evidence="2">
    <location>
        <begin position="2378"/>
        <end position="2397"/>
    </location>
</feature>
<dbReference type="SMART" id="SM00343">
    <property type="entry name" value="ZnF_C2HC"/>
    <property type="match status" value="4"/>
</dbReference>
<evidence type="ECO:0000313" key="5">
    <source>
        <dbReference type="Proteomes" id="UP000580250"/>
    </source>
</evidence>
<dbReference type="GO" id="GO:0015074">
    <property type="term" value="P:DNA integration"/>
    <property type="evidence" value="ECO:0007669"/>
    <property type="project" value="InterPro"/>
</dbReference>
<dbReference type="InterPro" id="IPR040676">
    <property type="entry name" value="DUF5641"/>
</dbReference>
<dbReference type="InterPro" id="IPR009878">
    <property type="entry name" value="Phlebovirus_G2_fusion"/>
</dbReference>
<keyword evidence="2" id="KW-1133">Transmembrane helix</keyword>
<dbReference type="OrthoDB" id="8019190at2759"/>
<dbReference type="InterPro" id="IPR041588">
    <property type="entry name" value="Integrase_H2C2"/>
</dbReference>
<gene>
    <name evidence="4" type="ORF">MENT_LOCUS32620</name>
</gene>